<keyword evidence="2" id="KW-1185">Reference proteome</keyword>
<evidence type="ECO:0000313" key="2">
    <source>
        <dbReference type="Proteomes" id="UP000032305"/>
    </source>
</evidence>
<name>A0A0A1WAX7_9SPHN</name>
<dbReference type="Pfam" id="PF07277">
    <property type="entry name" value="SapC"/>
    <property type="match status" value="1"/>
</dbReference>
<dbReference type="RefSeq" id="WP_042489809.1">
    <property type="nucleotide sequence ID" value="NZ_BBPI01000073.1"/>
</dbReference>
<proteinExistence type="predicted"/>
<sequence>MAAPVLLNNIDHRDLRVAIGHHARFGDAINQTRVFPSEFEELQREYAILLRRDEGGVLYATILLGLDPDENLFLTGDRWEARYIPATRARGPFSIGHDATGEPMVFVDPEHPRLTAEGFPVFREHGGNAPLLDHVSAMLQRIYEGVQTERAMYDAWAALDLLTPAVLQLDLDEGRRYNVPDCLTIDTARLAALEAGALGDLHAQDYLRPAFWMASSLGNLRHLIDRKLSRDAHG</sequence>
<dbReference type="Proteomes" id="UP000032305">
    <property type="component" value="Unassembled WGS sequence"/>
</dbReference>
<dbReference type="InterPro" id="IPR010836">
    <property type="entry name" value="SapC"/>
</dbReference>
<dbReference type="OrthoDB" id="8888710at2"/>
<protein>
    <recommendedName>
        <fullName evidence="3">SapC family protein</fullName>
    </recommendedName>
</protein>
<dbReference type="eggNOG" id="ENOG502ZBW3">
    <property type="taxonomic scope" value="Bacteria"/>
</dbReference>
<dbReference type="AlphaFoldDB" id="A0A0A1WAX7"/>
<evidence type="ECO:0000313" key="1">
    <source>
        <dbReference type="EMBL" id="GAM02099.1"/>
    </source>
</evidence>
<organism evidence="1 2">
    <name type="scientific">Sphingomonas parapaucimobilis NBRC 15100</name>
    <dbReference type="NCBI Taxonomy" id="1219049"/>
    <lineage>
        <taxon>Bacteria</taxon>
        <taxon>Pseudomonadati</taxon>
        <taxon>Pseudomonadota</taxon>
        <taxon>Alphaproteobacteria</taxon>
        <taxon>Sphingomonadales</taxon>
        <taxon>Sphingomonadaceae</taxon>
        <taxon>Sphingomonas</taxon>
    </lineage>
</organism>
<evidence type="ECO:0008006" key="3">
    <source>
        <dbReference type="Google" id="ProtNLM"/>
    </source>
</evidence>
<comment type="caution">
    <text evidence="1">The sequence shown here is derived from an EMBL/GenBank/DDBJ whole genome shotgun (WGS) entry which is preliminary data.</text>
</comment>
<accession>A0A0A1WAX7</accession>
<gene>
    <name evidence="1" type="ORF">SP5_073_00270</name>
</gene>
<dbReference type="EMBL" id="BBPI01000073">
    <property type="protein sequence ID" value="GAM02099.1"/>
    <property type="molecule type" value="Genomic_DNA"/>
</dbReference>
<reference evidence="1 2" key="1">
    <citation type="submission" date="2014-11" db="EMBL/GenBank/DDBJ databases">
        <title>Whole genome shotgun sequence of Sphingomonas parapaucimobilis NBRC 15100.</title>
        <authorList>
            <person name="Katano-Makiyama Y."/>
            <person name="Hosoyama A."/>
            <person name="Hashimoto M."/>
            <person name="Hosoyama Y."/>
            <person name="Noguchi M."/>
            <person name="Numata M."/>
            <person name="Tsuchikane K."/>
            <person name="Hirakata S."/>
            <person name="Uohara A."/>
            <person name="Shimodaira J."/>
            <person name="Ohji S."/>
            <person name="Ichikawa N."/>
            <person name="Kimura A."/>
            <person name="Yamazoe A."/>
            <person name="Fujita N."/>
        </authorList>
    </citation>
    <scope>NUCLEOTIDE SEQUENCE [LARGE SCALE GENOMIC DNA]</scope>
    <source>
        <strain evidence="1 2">NBRC 15100</strain>
    </source>
</reference>